<proteinExistence type="predicted"/>
<dbReference type="SUPFAM" id="SSF56219">
    <property type="entry name" value="DNase I-like"/>
    <property type="match status" value="1"/>
</dbReference>
<dbReference type="InterPro" id="IPR036691">
    <property type="entry name" value="Endo/exonu/phosph_ase_sf"/>
</dbReference>
<reference evidence="3" key="2">
    <citation type="submission" date="2022-01" db="EMBL/GenBank/DDBJ databases">
        <authorList>
            <person name="Yamashiro T."/>
            <person name="Shiraishi A."/>
            <person name="Satake H."/>
            <person name="Nakayama K."/>
        </authorList>
    </citation>
    <scope>NUCLEOTIDE SEQUENCE</scope>
</reference>
<comment type="caution">
    <text evidence="3">The sequence shown here is derived from an EMBL/GenBank/DDBJ whole genome shotgun (WGS) entry which is preliminary data.</text>
</comment>
<keyword evidence="3" id="KW-0548">Nucleotidyltransferase</keyword>
<dbReference type="EMBL" id="BQNB010010241">
    <property type="protein sequence ID" value="GJS74587.1"/>
    <property type="molecule type" value="Genomic_DNA"/>
</dbReference>
<sequence>MQLESGTDVEKPNDTCVQSRQSEDQEDQEEGNSGKSLHVNKNDSGPAHRDSSCSGHFKKPKGIQSGGSIIHCLEEFVRVGETMGYDMSGCIKNIEGLGPQTKKDWVRGICVTNKVNFLTLQETKSEALDPWCIKKCWGNFTFEFVHSDAVGQSGGILCVWDPNMFKKITSTKSDYFVMIRGVWIPSGKELLIISIYAPHDLREKRSLWEYLGQFICNWDGDVITMGDFNEVRDSSERFGSVFHQQGARHFNDFISKAGLVEIPLGGCSFTWCHKSTSKMSKLDRFLISDNLSRSCATLTAISLDRFLSDHRPILLRESHYDYGPIPFKFYHHWFQFHGFDKLIEDSWKEIHISDNNAYLKLMKKLRLLKDKIKIWISVHKDKSSGRLSHLKSDLHNIDSVIDNGGGSEAEALQRSKLIRDILESENIVALELAQKAKIKWALEGDENSKYYHGVVNKKRKNLAIRGVLLDGTWLEKPHSVKNAFFEHFRDRFGKPTPNDISLDKEFVNKISFDQADDLERMVDKAEIKKAVWDCGTDKSPGPDGYTFGFYRRYWYLIEEDVVNAVTWFFTYGSIPHGGNSSFITLIPKTPNANTMKEFRPISLIGSIYKIIAKILANRLVTVLDTLVSETQSAFVKDRQILDGPFILNELIQWCKKKKKKSMFFKVDFEKAFDSVRWDFIISMLKKFGFGDRWCLWVRSCLESSRGSLLINGSPTNEFQFFKGLKQGDPISPFLFILVMESLHISFQRVVAAGLFSGIKLNNYVTMSHLFYADDAIFMGHWSRQNINVLNHVLDVFFRASGLRINMHKSKLMGIAVESRYVEQAIAKIGCLSLKTPFNYLGSQVGGLMTRSIAWKDVLDFLEARLSRWKLNTLSIGGRLTLLKAVLGSIPTFYMSIFKVPKTVLHSMERIRARFFNGVDGISRKPSSVRWEKVMTAKDSGGLGIASFFALNRALLCKWIWKFITQKNSLWARVISAIHGKEVKSGNITNHSSIWYSIVKEIENLKLHGIDVLSLIKPICGDGTCTSFWHDVWRGDVAFKNLAPRIFMLENLKDITVASKMSQVDMACSFRRKPRSGLESHQMDLLLGSLEGVILSLSQDRWKWDLDGSGVFSVSSLRRVIDDAFLPKGNMKTRWVSAIPNKVNILAWKVINDYLPTRFNLSRRGMDVSSILCPLCNRSAETSSHLFFSCDLSVLIMNKIRRWWDLDYVVVDSYNSWNGWISSIRLPSKLKKVFEGICFIAWWSIWNWRNEVTFGHPSRSKSWIFDEIVSKSFVWVSSRCKSNMSWTDWVKNPNLISL</sequence>
<dbReference type="Proteomes" id="UP001151760">
    <property type="component" value="Unassembled WGS sequence"/>
</dbReference>
<dbReference type="CDD" id="cd01650">
    <property type="entry name" value="RT_nLTR_like"/>
    <property type="match status" value="1"/>
</dbReference>
<feature type="domain" description="Reverse transcriptase" evidence="2">
    <location>
        <begin position="567"/>
        <end position="844"/>
    </location>
</feature>
<dbReference type="Pfam" id="PF03372">
    <property type="entry name" value="Exo_endo_phos"/>
    <property type="match status" value="1"/>
</dbReference>
<keyword evidence="3" id="KW-0695">RNA-directed DNA polymerase</keyword>
<evidence type="ECO:0000259" key="2">
    <source>
        <dbReference type="PROSITE" id="PS50878"/>
    </source>
</evidence>
<dbReference type="InterPro" id="IPR005135">
    <property type="entry name" value="Endo/exonuclease/phosphatase"/>
</dbReference>
<gene>
    <name evidence="3" type="ORF">Tco_0707428</name>
</gene>
<dbReference type="Pfam" id="PF13966">
    <property type="entry name" value="zf-RVT"/>
    <property type="match status" value="1"/>
</dbReference>
<dbReference type="SUPFAM" id="SSF56672">
    <property type="entry name" value="DNA/RNA polymerases"/>
    <property type="match status" value="1"/>
</dbReference>
<dbReference type="InterPro" id="IPR026960">
    <property type="entry name" value="RVT-Znf"/>
</dbReference>
<dbReference type="GO" id="GO:0003964">
    <property type="term" value="F:RNA-directed DNA polymerase activity"/>
    <property type="evidence" value="ECO:0007669"/>
    <property type="project" value="UniProtKB-KW"/>
</dbReference>
<keyword evidence="3" id="KW-0808">Transferase</keyword>
<name>A0ABQ4YBR3_9ASTR</name>
<accession>A0ABQ4YBR3</accession>
<organism evidence="3 4">
    <name type="scientific">Tanacetum coccineum</name>
    <dbReference type="NCBI Taxonomy" id="301880"/>
    <lineage>
        <taxon>Eukaryota</taxon>
        <taxon>Viridiplantae</taxon>
        <taxon>Streptophyta</taxon>
        <taxon>Embryophyta</taxon>
        <taxon>Tracheophyta</taxon>
        <taxon>Spermatophyta</taxon>
        <taxon>Magnoliopsida</taxon>
        <taxon>eudicotyledons</taxon>
        <taxon>Gunneridae</taxon>
        <taxon>Pentapetalae</taxon>
        <taxon>asterids</taxon>
        <taxon>campanulids</taxon>
        <taxon>Asterales</taxon>
        <taxon>Asteraceae</taxon>
        <taxon>Asteroideae</taxon>
        <taxon>Anthemideae</taxon>
        <taxon>Anthemidinae</taxon>
        <taxon>Tanacetum</taxon>
    </lineage>
</organism>
<dbReference type="InterPro" id="IPR043502">
    <property type="entry name" value="DNA/RNA_pol_sf"/>
</dbReference>
<keyword evidence="4" id="KW-1185">Reference proteome</keyword>
<dbReference type="PANTHER" id="PTHR33116">
    <property type="entry name" value="REVERSE TRANSCRIPTASE ZINC-BINDING DOMAIN-CONTAINING PROTEIN-RELATED-RELATED"/>
    <property type="match status" value="1"/>
</dbReference>
<protein>
    <submittedName>
        <fullName evidence="3">RNA-directed DNA polymerase, eukaryota</fullName>
    </submittedName>
</protein>
<reference evidence="3" key="1">
    <citation type="journal article" date="2022" name="Int. J. Mol. Sci.">
        <title>Draft Genome of Tanacetum Coccineum: Genomic Comparison of Closely Related Tanacetum-Family Plants.</title>
        <authorList>
            <person name="Yamashiro T."/>
            <person name="Shiraishi A."/>
            <person name="Nakayama K."/>
            <person name="Satake H."/>
        </authorList>
    </citation>
    <scope>NUCLEOTIDE SEQUENCE</scope>
</reference>
<dbReference type="PROSITE" id="PS50878">
    <property type="entry name" value="RT_POL"/>
    <property type="match status" value="1"/>
</dbReference>
<evidence type="ECO:0000256" key="1">
    <source>
        <dbReference type="SAM" id="MobiDB-lite"/>
    </source>
</evidence>
<dbReference type="Gene3D" id="3.60.10.10">
    <property type="entry name" value="Endonuclease/exonuclease/phosphatase"/>
    <property type="match status" value="1"/>
</dbReference>
<dbReference type="InterPro" id="IPR000477">
    <property type="entry name" value="RT_dom"/>
</dbReference>
<dbReference type="Pfam" id="PF00078">
    <property type="entry name" value="RVT_1"/>
    <property type="match status" value="1"/>
</dbReference>
<feature type="region of interest" description="Disordered" evidence="1">
    <location>
        <begin position="1"/>
        <end position="57"/>
    </location>
</feature>
<evidence type="ECO:0000313" key="3">
    <source>
        <dbReference type="EMBL" id="GJS74587.1"/>
    </source>
</evidence>
<dbReference type="PANTHER" id="PTHR33116:SF79">
    <property type="entry name" value="REVERSE TRANSCRIPTASE DOMAIN, ZINC FINGER, CCHC-TYPE-RELATED"/>
    <property type="match status" value="1"/>
</dbReference>
<evidence type="ECO:0000313" key="4">
    <source>
        <dbReference type="Proteomes" id="UP001151760"/>
    </source>
</evidence>